<sequence length="308" mass="35727">MATNFKLHNTKLRDNNEIAKLFNWRQKKPVWEKDKTEIALQVEQVMATLELAVEDDVDLNKQGKPATNKLIKLPILVAALSKKNLQAEFLDHGVLNHLKNWLEPLPDGSLPNINIRTSILRVLEDLSIVLGKEQEFRREQFIKSGLAKVVLFLWKSDEETRVNRRLANDLVNRWGHMVYDKSTRYENMLSQEEREEQDRMLLRRQNMQRAKETRVRHFDVDIDFSEDAKPKVLLPGGGGVGRTIVPTAMLMDFVLRPGPKHDKKLEARAKMQVDKGRYDSLMKKRREIMKTSQQALKISVGSHIAKVY</sequence>
<dbReference type="Proteomes" id="UP001642260">
    <property type="component" value="Unassembled WGS sequence"/>
</dbReference>
<dbReference type="InterPro" id="IPR035441">
    <property type="entry name" value="TFIIS/LEDGF_dom_sf"/>
</dbReference>
<evidence type="ECO:0000313" key="4">
    <source>
        <dbReference type="Proteomes" id="UP001642260"/>
    </source>
</evidence>
<dbReference type="Pfam" id="PF08711">
    <property type="entry name" value="Med26"/>
    <property type="match status" value="1"/>
</dbReference>
<evidence type="ECO:0000256" key="1">
    <source>
        <dbReference type="PROSITE-ProRule" id="PRU00649"/>
    </source>
</evidence>
<dbReference type="InterPro" id="IPR044204">
    <property type="entry name" value="IWS1/2"/>
</dbReference>
<keyword evidence="4" id="KW-1185">Reference proteome</keyword>
<organism evidence="3 4">
    <name type="scientific">Eruca vesicaria subsp. sativa</name>
    <name type="common">Garden rocket</name>
    <name type="synonym">Eruca sativa</name>
    <dbReference type="NCBI Taxonomy" id="29727"/>
    <lineage>
        <taxon>Eukaryota</taxon>
        <taxon>Viridiplantae</taxon>
        <taxon>Streptophyta</taxon>
        <taxon>Embryophyta</taxon>
        <taxon>Tracheophyta</taxon>
        <taxon>Spermatophyta</taxon>
        <taxon>Magnoliopsida</taxon>
        <taxon>eudicotyledons</taxon>
        <taxon>Gunneridae</taxon>
        <taxon>Pentapetalae</taxon>
        <taxon>rosids</taxon>
        <taxon>malvids</taxon>
        <taxon>Brassicales</taxon>
        <taxon>Brassicaceae</taxon>
        <taxon>Brassiceae</taxon>
        <taxon>Eruca</taxon>
    </lineage>
</organism>
<dbReference type="EMBL" id="CAKOAT010474042">
    <property type="protein sequence ID" value="CAH8377742.1"/>
    <property type="molecule type" value="Genomic_DNA"/>
</dbReference>
<dbReference type="PROSITE" id="PS51319">
    <property type="entry name" value="TFIIS_N"/>
    <property type="match status" value="1"/>
</dbReference>
<reference evidence="3 4" key="1">
    <citation type="submission" date="2022-03" db="EMBL/GenBank/DDBJ databases">
        <authorList>
            <person name="Macdonald S."/>
            <person name="Ahmed S."/>
            <person name="Newling K."/>
        </authorList>
    </citation>
    <scope>NUCLEOTIDE SEQUENCE [LARGE SCALE GENOMIC DNA]</scope>
</reference>
<name>A0ABC8L8Q7_ERUVS</name>
<comment type="subcellular location">
    <subcellularLocation>
        <location evidence="1">Nucleus</location>
    </subcellularLocation>
</comment>
<comment type="caution">
    <text evidence="3">The sequence shown here is derived from an EMBL/GenBank/DDBJ whole genome shotgun (WGS) entry which is preliminary data.</text>
</comment>
<protein>
    <recommendedName>
        <fullName evidence="2">TFIIS N-terminal domain-containing protein</fullName>
    </recommendedName>
</protein>
<accession>A0ABC8L8Q7</accession>
<dbReference type="PANTHER" id="PTHR47350">
    <property type="entry name" value="PROTEIN IWS1 HOMOLOG 1"/>
    <property type="match status" value="1"/>
</dbReference>
<proteinExistence type="predicted"/>
<dbReference type="Gene3D" id="1.20.930.10">
    <property type="entry name" value="Conserved domain common to transcription factors TFIIS, elongin A, CRSP70"/>
    <property type="match status" value="1"/>
</dbReference>
<dbReference type="GO" id="GO:0005634">
    <property type="term" value="C:nucleus"/>
    <property type="evidence" value="ECO:0007669"/>
    <property type="project" value="UniProtKB-SubCell"/>
</dbReference>
<evidence type="ECO:0000259" key="2">
    <source>
        <dbReference type="PROSITE" id="PS51319"/>
    </source>
</evidence>
<dbReference type="PANTHER" id="PTHR47350:SF5">
    <property type="entry name" value="PROTEIN IWS1 HOMOLOG 2"/>
    <property type="match status" value="1"/>
</dbReference>
<evidence type="ECO:0000313" key="3">
    <source>
        <dbReference type="EMBL" id="CAH8377742.1"/>
    </source>
</evidence>
<dbReference type="InterPro" id="IPR017923">
    <property type="entry name" value="TFIIS_N"/>
</dbReference>
<keyword evidence="1" id="KW-0539">Nucleus</keyword>
<gene>
    <name evidence="3" type="ORF">ERUC_LOCUS32582</name>
</gene>
<feature type="domain" description="TFIIS N-terminal" evidence="2">
    <location>
        <begin position="96"/>
        <end position="181"/>
    </location>
</feature>
<dbReference type="AlphaFoldDB" id="A0ABC8L8Q7"/>